<evidence type="ECO:0000259" key="5">
    <source>
        <dbReference type="Pfam" id="PF03081"/>
    </source>
</evidence>
<dbReference type="GO" id="GO:0015031">
    <property type="term" value="P:protein transport"/>
    <property type="evidence" value="ECO:0007669"/>
    <property type="project" value="UniProtKB-KW"/>
</dbReference>
<evidence type="ECO:0000256" key="1">
    <source>
        <dbReference type="ARBA" id="ARBA00006756"/>
    </source>
</evidence>
<dbReference type="PANTHER" id="PTHR12542">
    <property type="entry name" value="EXOCYST COMPLEX PROTEIN EXO70"/>
    <property type="match status" value="1"/>
</dbReference>
<evidence type="ECO:0000313" key="6">
    <source>
        <dbReference type="EMBL" id="GBG00340.1"/>
    </source>
</evidence>
<comment type="similarity">
    <text evidence="1 4">Belongs to the EXO70 family.</text>
</comment>
<dbReference type="GO" id="GO:0000145">
    <property type="term" value="C:exocyst"/>
    <property type="evidence" value="ECO:0007669"/>
    <property type="project" value="InterPro"/>
</dbReference>
<keyword evidence="4" id="KW-0653">Protein transport</keyword>
<dbReference type="InterPro" id="IPR046364">
    <property type="entry name" value="Exo70_C"/>
</dbReference>
<protein>
    <recommendedName>
        <fullName evidence="4">Exocyst subunit Exo70 family protein</fullName>
    </recommendedName>
</protein>
<dbReference type="Gene3D" id="1.20.1280.170">
    <property type="entry name" value="Exocyst complex component Exo70"/>
    <property type="match status" value="1"/>
</dbReference>
<comment type="function">
    <text evidence="4">Component of the exocyst complex.</text>
</comment>
<dbReference type="InParanoid" id="A0A2V0PLB1"/>
<dbReference type="FunCoup" id="A0A2V0PLB1">
    <property type="interactions" value="2287"/>
</dbReference>
<dbReference type="AlphaFoldDB" id="A0A2V0PLB1"/>
<gene>
    <name evidence="6" type="ORF">Rsub_13072</name>
</gene>
<proteinExistence type="inferred from homology"/>
<dbReference type="OrthoDB" id="1922221at2759"/>
<dbReference type="InterPro" id="IPR016159">
    <property type="entry name" value="Cullin_repeat-like_dom_sf"/>
</dbReference>
<dbReference type="EMBL" id="BDRX01000213">
    <property type="protein sequence ID" value="GBG00340.1"/>
    <property type="molecule type" value="Genomic_DNA"/>
</dbReference>
<keyword evidence="7" id="KW-1185">Reference proteome</keyword>
<evidence type="ECO:0000256" key="4">
    <source>
        <dbReference type="RuleBase" id="RU365026"/>
    </source>
</evidence>
<feature type="domain" description="Exocyst complex subunit Exo70 C-terminal" evidence="5">
    <location>
        <begin position="256"/>
        <end position="634"/>
    </location>
</feature>
<reference evidence="6 7" key="1">
    <citation type="journal article" date="2018" name="Sci. Rep.">
        <title>Raphidocelis subcapitata (=Pseudokirchneriella subcapitata) provides an insight into genome evolution and environmental adaptations in the Sphaeropleales.</title>
        <authorList>
            <person name="Suzuki S."/>
            <person name="Yamaguchi H."/>
            <person name="Nakajima N."/>
            <person name="Kawachi M."/>
        </authorList>
    </citation>
    <scope>NUCLEOTIDE SEQUENCE [LARGE SCALE GENOMIC DNA]</scope>
    <source>
        <strain evidence="6 7">NIES-35</strain>
    </source>
</reference>
<dbReference type="PANTHER" id="PTHR12542:SF41">
    <property type="entry name" value="EXOCYST COMPLEX COMPONENT 7"/>
    <property type="match status" value="1"/>
</dbReference>
<evidence type="ECO:0000256" key="2">
    <source>
        <dbReference type="ARBA" id="ARBA00022448"/>
    </source>
</evidence>
<dbReference type="Proteomes" id="UP000247498">
    <property type="component" value="Unassembled WGS sequence"/>
</dbReference>
<dbReference type="SUPFAM" id="SSF74788">
    <property type="entry name" value="Cullin repeat-like"/>
    <property type="match status" value="1"/>
</dbReference>
<organism evidence="6 7">
    <name type="scientific">Raphidocelis subcapitata</name>
    <dbReference type="NCBI Taxonomy" id="307507"/>
    <lineage>
        <taxon>Eukaryota</taxon>
        <taxon>Viridiplantae</taxon>
        <taxon>Chlorophyta</taxon>
        <taxon>core chlorophytes</taxon>
        <taxon>Chlorophyceae</taxon>
        <taxon>CS clade</taxon>
        <taxon>Sphaeropleales</taxon>
        <taxon>Selenastraceae</taxon>
        <taxon>Raphidocelis</taxon>
    </lineage>
</organism>
<evidence type="ECO:0000313" key="7">
    <source>
        <dbReference type="Proteomes" id="UP000247498"/>
    </source>
</evidence>
<dbReference type="STRING" id="307507.A0A2V0PLB1"/>
<keyword evidence="2 4" id="KW-0813">Transport</keyword>
<sequence>MAAAEQRLGTRVEALGDMLSVLSRLTSEAGGLLDSLGASLDSLGTLTAPIHSRATALTVAQRNIAATKGEVDALLEHLDTPRRVAAALQAGPASDLAAFLEGLEALERSVAFLQRHSRLAAVGAALGYAQAVFNRALETCHADFTATLADATRTCAPQPSWIVEHLGDTLDEASRAALTLELVPREVLPKLQRMAAVALDAGYDKPRQGYIAARGRFLAAALRTVGPEPPPAAALASLAPDALERAVAGWGRRMRALELLALSEHRLAASIWPEAVGGEVFAQILTSQLQQLAQAGRDFIEACRAPEKVFAVLELHTYLRSALPALEFVLAGSPNHAAATAAAAGQRLSSDDAAADGAGNAAPAPLSPLCKAALQQLASLLATAQRAAAALFGEYEDAVGRDASRILPPDGTVHPRTAQVLSYVKRLLSYEDASGVLFGSDSDGGWGVEAAASAQSALAAAVSRLLARLLENLEARARGYRGEPALGALFMMNNVHYAQRTVEGSRAERLLGREWVERHKDGVEEWGARYHDITWGPVLGLLQVEAPADVSRLKQHLKDTFASFNSALERIYATQSAWTIPDTALRDAVRRVIKTDVLGPYQDFLRKYADVQFTSTPAKYIRYAASDVAAIVDDDLFETKVVPTSKLDLKQQKLSAIV</sequence>
<keyword evidence="3 4" id="KW-0268">Exocytosis</keyword>
<dbReference type="Pfam" id="PF03081">
    <property type="entry name" value="Exo70_C"/>
    <property type="match status" value="1"/>
</dbReference>
<accession>A0A2V0PLB1</accession>
<comment type="caution">
    <text evidence="6">The sequence shown here is derived from an EMBL/GenBank/DDBJ whole genome shotgun (WGS) entry which is preliminary data.</text>
</comment>
<dbReference type="InterPro" id="IPR004140">
    <property type="entry name" value="Exo70"/>
</dbReference>
<name>A0A2V0PLB1_9CHLO</name>
<evidence type="ECO:0000256" key="3">
    <source>
        <dbReference type="ARBA" id="ARBA00022483"/>
    </source>
</evidence>
<dbReference type="GO" id="GO:0006887">
    <property type="term" value="P:exocytosis"/>
    <property type="evidence" value="ECO:0007669"/>
    <property type="project" value="UniProtKB-KW"/>
</dbReference>
<dbReference type="GO" id="GO:0005546">
    <property type="term" value="F:phosphatidylinositol-4,5-bisphosphate binding"/>
    <property type="evidence" value="ECO:0007669"/>
    <property type="project" value="InterPro"/>
</dbReference>